<protein>
    <submittedName>
        <fullName evidence="1">Uncharacterized protein</fullName>
    </submittedName>
</protein>
<evidence type="ECO:0000313" key="1">
    <source>
        <dbReference type="EMBL" id="AKL98623.1"/>
    </source>
</evidence>
<reference evidence="1 2" key="1">
    <citation type="submission" date="2014-09" db="EMBL/GenBank/DDBJ databases">
        <title>Complete genome sequence of Endomicrobium proavitum.</title>
        <authorList>
            <person name="Zheng H."/>
        </authorList>
    </citation>
    <scope>NUCLEOTIDE SEQUENCE [LARGE SCALE GENOMIC DNA]</scope>
    <source>
        <strain evidence="1 2">Rsa215</strain>
    </source>
</reference>
<keyword evidence="2" id="KW-1185">Reference proteome</keyword>
<accession>A0A0G3WJZ0</accession>
<gene>
    <name evidence="1" type="ORF">Epro_1244</name>
</gene>
<dbReference type="STRING" id="1408281.Epro_1244"/>
<dbReference type="Proteomes" id="UP000035337">
    <property type="component" value="Chromosome"/>
</dbReference>
<name>A0A0G3WJZ0_9BACT</name>
<dbReference type="Pfam" id="PF05045">
    <property type="entry name" value="RgpF"/>
    <property type="match status" value="1"/>
</dbReference>
<sequence>MKRILFFVHYNKYNKIAAHVLQTLQSIKHLYDRVVFVSNSPVSHEYKNKLDGLQDKIILRENKGFDFGAWKDALLSENAQELFSYDNITLMNDTGFGPLFPIDGLYKAAEESGVDFWGLTLQQEGLVDIPLLNLREKYPAHIQSYFMSFNKNVVSSDAFVNFWKNVQYETRVENVILKYETQLTHILADAGFKYVAMFNSVSMYETGITTLVKLGVPFIKVKEFKSCGNVRAVKKYTKYPVSLICDYFSQAYPVFAAFFFRDKPYLLFAFKRISKFAYHKYVNRKGKLKIKILKIPVYSKNIKQ</sequence>
<dbReference type="AlphaFoldDB" id="A0A0G3WJZ0"/>
<dbReference type="OrthoDB" id="9815339at2"/>
<organism evidence="1 2">
    <name type="scientific">Endomicrobium proavitum</name>
    <dbReference type="NCBI Taxonomy" id="1408281"/>
    <lineage>
        <taxon>Bacteria</taxon>
        <taxon>Pseudomonadati</taxon>
        <taxon>Elusimicrobiota</taxon>
        <taxon>Endomicrobiia</taxon>
        <taxon>Endomicrobiales</taxon>
        <taxon>Endomicrobiaceae</taxon>
        <taxon>Endomicrobium</taxon>
    </lineage>
</organism>
<evidence type="ECO:0000313" key="2">
    <source>
        <dbReference type="Proteomes" id="UP000035337"/>
    </source>
</evidence>
<dbReference type="KEGG" id="epo:Epro_1244"/>
<dbReference type="InterPro" id="IPR007739">
    <property type="entry name" value="RgpF"/>
</dbReference>
<dbReference type="EMBL" id="CP009498">
    <property type="protein sequence ID" value="AKL98623.1"/>
    <property type="molecule type" value="Genomic_DNA"/>
</dbReference>
<proteinExistence type="predicted"/>
<dbReference type="RefSeq" id="WP_052571331.1">
    <property type="nucleotide sequence ID" value="NZ_CP009498.1"/>
</dbReference>